<sequence>MSIKIEKLVNTLLKLSDDDDLEDVRRTQLKVLGDKDFLSLIIWIVKKAFALQNLEVAVLKTFDELKRDRGIHKQRKGVSDLLLKPRVEDGEFDDSSTSVEERPQPRNPPSGSGEVSLPVQNLVLLYPCTDYGKWKWLDFADLKESLNILMIESFRKEFLSLEARVAEFNTVLRNLRNNRNDGACLNQRVIQRTGSSYIYIHAKHNVERSCDSCAMVKTRRLCIRAGDVRGTRKLAITPLPRQLRNGKTGDDIGFWINEAT</sequence>
<gene>
    <name evidence="2" type="ORF">T440DRAFT_516666</name>
</gene>
<organism evidence="2 3">
    <name type="scientific">Plenodomus tracheiphilus IPT5</name>
    <dbReference type="NCBI Taxonomy" id="1408161"/>
    <lineage>
        <taxon>Eukaryota</taxon>
        <taxon>Fungi</taxon>
        <taxon>Dikarya</taxon>
        <taxon>Ascomycota</taxon>
        <taxon>Pezizomycotina</taxon>
        <taxon>Dothideomycetes</taxon>
        <taxon>Pleosporomycetidae</taxon>
        <taxon>Pleosporales</taxon>
        <taxon>Pleosporineae</taxon>
        <taxon>Leptosphaeriaceae</taxon>
        <taxon>Plenodomus</taxon>
    </lineage>
</organism>
<feature type="region of interest" description="Disordered" evidence="1">
    <location>
        <begin position="89"/>
        <end position="114"/>
    </location>
</feature>
<dbReference type="EMBL" id="MU006299">
    <property type="protein sequence ID" value="KAF2852248.1"/>
    <property type="molecule type" value="Genomic_DNA"/>
</dbReference>
<accession>A0A6A7BDL7</accession>
<reference evidence="2" key="1">
    <citation type="submission" date="2020-01" db="EMBL/GenBank/DDBJ databases">
        <authorList>
            <consortium name="DOE Joint Genome Institute"/>
            <person name="Haridas S."/>
            <person name="Albert R."/>
            <person name="Binder M."/>
            <person name="Bloem J."/>
            <person name="Labutti K."/>
            <person name="Salamov A."/>
            <person name="Andreopoulos B."/>
            <person name="Baker S.E."/>
            <person name="Barry K."/>
            <person name="Bills G."/>
            <person name="Bluhm B.H."/>
            <person name="Cannon C."/>
            <person name="Castanera R."/>
            <person name="Culley D.E."/>
            <person name="Daum C."/>
            <person name="Ezra D."/>
            <person name="Gonzalez J.B."/>
            <person name="Henrissat B."/>
            <person name="Kuo A."/>
            <person name="Liang C."/>
            <person name="Lipzen A."/>
            <person name="Lutzoni F."/>
            <person name="Magnuson J."/>
            <person name="Mondo S."/>
            <person name="Nolan M."/>
            <person name="Ohm R."/>
            <person name="Pangilinan J."/>
            <person name="Park H.-J."/>
            <person name="Ramirez L."/>
            <person name="Alfaro M."/>
            <person name="Sun H."/>
            <person name="Tritt A."/>
            <person name="Yoshinaga Y."/>
            <person name="Zwiers L.-H."/>
            <person name="Turgeon B.G."/>
            <person name="Goodwin S.B."/>
            <person name="Spatafora J.W."/>
            <person name="Crous P.W."/>
            <person name="Grigoriev I.V."/>
        </authorList>
    </citation>
    <scope>NUCLEOTIDE SEQUENCE</scope>
    <source>
        <strain evidence="2">IPT5</strain>
    </source>
</reference>
<keyword evidence="3" id="KW-1185">Reference proteome</keyword>
<dbReference type="Proteomes" id="UP000799423">
    <property type="component" value="Unassembled WGS sequence"/>
</dbReference>
<protein>
    <submittedName>
        <fullName evidence="2">Uncharacterized protein</fullName>
    </submittedName>
</protein>
<dbReference type="AlphaFoldDB" id="A0A6A7BDL7"/>
<evidence type="ECO:0000313" key="2">
    <source>
        <dbReference type="EMBL" id="KAF2852248.1"/>
    </source>
</evidence>
<evidence type="ECO:0000256" key="1">
    <source>
        <dbReference type="SAM" id="MobiDB-lite"/>
    </source>
</evidence>
<proteinExistence type="predicted"/>
<name>A0A6A7BDL7_9PLEO</name>
<evidence type="ECO:0000313" key="3">
    <source>
        <dbReference type="Proteomes" id="UP000799423"/>
    </source>
</evidence>